<sequence length="413" mass="46155">MEETSSKKSLTDPYPIPYFLYDSLAEPKTLKRVQQLDDEPRLKQAQIQGYRRVRRGTEWVVVREDELRSPLPGKEGRSSEQEEEGVEGVVYVMSGAEEARRLEDYLRAEYGQDGYEMVGVEIEILAQGLRRARTIEGRTFLYTGELEAIAAKTPAKLIDTKPPAETQKKTKELKRKPLPLPSSSQSSGVTTLPRSPSLNLPTVQPRPACYHGASILGTQAMLSQRASLETEEEQRSDAMQNLSNEISVLYKEIKKENETTNGDLRRRALSSSSAISGISTRTVDGDVKLQEIDTPEPLFAKKVAKNETRRDGPTQVDWDSTYPVSPLRPLLPERSPMRVQWSFGAGNFQERDAGKPLTPLPEEEDALEAGIAATDKELEHISANEGSRRQRRVAFDGLDGGNGHEADSERRFV</sequence>
<protein>
    <recommendedName>
        <fullName evidence="5">Gamma-glutamylcyclotransferase AIG2-like domain-containing protein</fullName>
    </recommendedName>
</protein>
<feature type="coiled-coil region" evidence="1">
    <location>
        <begin position="225"/>
        <end position="259"/>
    </location>
</feature>
<feature type="region of interest" description="Disordered" evidence="2">
    <location>
        <begin position="157"/>
        <end position="205"/>
    </location>
</feature>
<gene>
    <name evidence="3" type="ORF">BU26DRAFT_569353</name>
</gene>
<keyword evidence="1" id="KW-0175">Coiled coil</keyword>
<reference evidence="3" key="1">
    <citation type="journal article" date="2020" name="Stud. Mycol.">
        <title>101 Dothideomycetes genomes: a test case for predicting lifestyles and emergence of pathogens.</title>
        <authorList>
            <person name="Haridas S."/>
            <person name="Albert R."/>
            <person name="Binder M."/>
            <person name="Bloem J."/>
            <person name="Labutti K."/>
            <person name="Salamov A."/>
            <person name="Andreopoulos B."/>
            <person name="Baker S."/>
            <person name="Barry K."/>
            <person name="Bills G."/>
            <person name="Bluhm B."/>
            <person name="Cannon C."/>
            <person name="Castanera R."/>
            <person name="Culley D."/>
            <person name="Daum C."/>
            <person name="Ezra D."/>
            <person name="Gonzalez J."/>
            <person name="Henrissat B."/>
            <person name="Kuo A."/>
            <person name="Liang C."/>
            <person name="Lipzen A."/>
            <person name="Lutzoni F."/>
            <person name="Magnuson J."/>
            <person name="Mondo S."/>
            <person name="Nolan M."/>
            <person name="Ohm R."/>
            <person name="Pangilinan J."/>
            <person name="Park H.-J."/>
            <person name="Ramirez L."/>
            <person name="Alfaro M."/>
            <person name="Sun H."/>
            <person name="Tritt A."/>
            <person name="Yoshinaga Y."/>
            <person name="Zwiers L.-H."/>
            <person name="Turgeon B."/>
            <person name="Goodwin S."/>
            <person name="Spatafora J."/>
            <person name="Crous P."/>
            <person name="Grigoriev I."/>
        </authorList>
    </citation>
    <scope>NUCLEOTIDE SEQUENCE</scope>
    <source>
        <strain evidence="3">CBS 122368</strain>
    </source>
</reference>
<evidence type="ECO:0000313" key="3">
    <source>
        <dbReference type="EMBL" id="KAF2244365.1"/>
    </source>
</evidence>
<feature type="compositionally biased region" description="Low complexity" evidence="2">
    <location>
        <begin position="181"/>
        <end position="193"/>
    </location>
</feature>
<dbReference type="EMBL" id="ML987203">
    <property type="protein sequence ID" value="KAF2244365.1"/>
    <property type="molecule type" value="Genomic_DNA"/>
</dbReference>
<evidence type="ECO:0000256" key="2">
    <source>
        <dbReference type="SAM" id="MobiDB-lite"/>
    </source>
</evidence>
<organism evidence="3 4">
    <name type="scientific">Trematosphaeria pertusa</name>
    <dbReference type="NCBI Taxonomy" id="390896"/>
    <lineage>
        <taxon>Eukaryota</taxon>
        <taxon>Fungi</taxon>
        <taxon>Dikarya</taxon>
        <taxon>Ascomycota</taxon>
        <taxon>Pezizomycotina</taxon>
        <taxon>Dothideomycetes</taxon>
        <taxon>Pleosporomycetidae</taxon>
        <taxon>Pleosporales</taxon>
        <taxon>Massarineae</taxon>
        <taxon>Trematosphaeriaceae</taxon>
        <taxon>Trematosphaeria</taxon>
    </lineage>
</organism>
<accession>A0A6A6I1M7</accession>
<dbReference type="Proteomes" id="UP000800094">
    <property type="component" value="Unassembled WGS sequence"/>
</dbReference>
<name>A0A6A6I1M7_9PLEO</name>
<dbReference type="Gene3D" id="3.10.490.10">
    <property type="entry name" value="Gamma-glutamyl cyclotransferase-like"/>
    <property type="match status" value="1"/>
</dbReference>
<keyword evidence="4" id="KW-1185">Reference proteome</keyword>
<proteinExistence type="predicted"/>
<dbReference type="OrthoDB" id="3801137at2759"/>
<dbReference type="RefSeq" id="XP_033679369.1">
    <property type="nucleotide sequence ID" value="XM_033833876.1"/>
</dbReference>
<evidence type="ECO:0000256" key="1">
    <source>
        <dbReference type="SAM" id="Coils"/>
    </source>
</evidence>
<evidence type="ECO:0000313" key="4">
    <source>
        <dbReference type="Proteomes" id="UP000800094"/>
    </source>
</evidence>
<dbReference type="AlphaFoldDB" id="A0A6A6I1M7"/>
<evidence type="ECO:0008006" key="5">
    <source>
        <dbReference type="Google" id="ProtNLM"/>
    </source>
</evidence>
<dbReference type="GeneID" id="54587206"/>